<gene>
    <name evidence="3" type="ORF">Q8F55_005898</name>
</gene>
<feature type="region of interest" description="Disordered" evidence="2">
    <location>
        <begin position="242"/>
        <end position="264"/>
    </location>
</feature>
<name>A0ABR3Q2V6_9TREE</name>
<feature type="compositionally biased region" description="Basic and acidic residues" evidence="2">
    <location>
        <begin position="91"/>
        <end position="103"/>
    </location>
</feature>
<dbReference type="Pfam" id="PF07890">
    <property type="entry name" value="Rrp15p"/>
    <property type="match status" value="1"/>
</dbReference>
<protein>
    <recommendedName>
        <fullName evidence="5">Rrp15p-domain-containing protein</fullName>
    </recommendedName>
</protein>
<comment type="similarity">
    <text evidence="1">Belongs to the RRP15 family.</text>
</comment>
<proteinExistence type="inferred from homology"/>
<feature type="compositionally biased region" description="Low complexity" evidence="2">
    <location>
        <begin position="137"/>
        <end position="161"/>
    </location>
</feature>
<evidence type="ECO:0000313" key="3">
    <source>
        <dbReference type="EMBL" id="KAL1409074.1"/>
    </source>
</evidence>
<dbReference type="RefSeq" id="XP_069209018.1">
    <property type="nucleotide sequence ID" value="XM_069354376.1"/>
</dbReference>
<feature type="compositionally biased region" description="Basic and acidic residues" evidence="2">
    <location>
        <begin position="248"/>
        <end position="264"/>
    </location>
</feature>
<comment type="caution">
    <text evidence="3">The sequence shown here is derived from an EMBL/GenBank/DDBJ whole genome shotgun (WGS) entry which is preliminary data.</text>
</comment>
<evidence type="ECO:0000256" key="2">
    <source>
        <dbReference type="SAM" id="MobiDB-lite"/>
    </source>
</evidence>
<dbReference type="PANTHER" id="PTHR13245:SF14">
    <property type="entry name" value="RRP15-LIKE PROTEIN"/>
    <property type="match status" value="1"/>
</dbReference>
<organism evidence="3 4">
    <name type="scientific">Vanrija albida</name>
    <dbReference type="NCBI Taxonomy" id="181172"/>
    <lineage>
        <taxon>Eukaryota</taxon>
        <taxon>Fungi</taxon>
        <taxon>Dikarya</taxon>
        <taxon>Basidiomycota</taxon>
        <taxon>Agaricomycotina</taxon>
        <taxon>Tremellomycetes</taxon>
        <taxon>Trichosporonales</taxon>
        <taxon>Trichosporonaceae</taxon>
        <taxon>Vanrija</taxon>
    </lineage>
</organism>
<feature type="region of interest" description="Disordered" evidence="2">
    <location>
        <begin position="126"/>
        <end position="164"/>
    </location>
</feature>
<dbReference type="GeneID" id="95986941"/>
<dbReference type="Proteomes" id="UP001565368">
    <property type="component" value="Unassembled WGS sequence"/>
</dbReference>
<feature type="region of interest" description="Disordered" evidence="2">
    <location>
        <begin position="1"/>
        <end position="108"/>
    </location>
</feature>
<keyword evidence="4" id="KW-1185">Reference proteome</keyword>
<evidence type="ECO:0008006" key="5">
    <source>
        <dbReference type="Google" id="ProtNLM"/>
    </source>
</evidence>
<dbReference type="PANTHER" id="PTHR13245">
    <property type="entry name" value="RRP15-LIKE PROTEIN"/>
    <property type="match status" value="1"/>
</dbReference>
<feature type="compositionally biased region" description="Acidic residues" evidence="2">
    <location>
        <begin position="67"/>
        <end position="90"/>
    </location>
</feature>
<sequence>MAPLKGILKNSGGQQAEAGPSKPRAAPKSGSKGSIKVAVEKKPAAKSQPKAKGGKGVKIVKPVKEESDLDSADDNDFGDDDDELDTEDEIERAQAEAAGGEKKPLKRKRVTTAADFGTTLTSLLTESTVKPKKAKTAKPSAEAPAPILALSAKPLPPSAASDKLERRAARALKHEKQERLDRARIRNVVEGWVPAEGAGDVGSQEFERGLRKTAQRGVIKLFNAILVASKNAEVAATTLSAKAGLKPEAPKSRKEKDNILGRGGREDVLTKESFLDLVRKGGSK</sequence>
<evidence type="ECO:0000313" key="4">
    <source>
        <dbReference type="Proteomes" id="UP001565368"/>
    </source>
</evidence>
<accession>A0ABR3Q2V6</accession>
<dbReference type="EMBL" id="JBBXJM010000004">
    <property type="protein sequence ID" value="KAL1409074.1"/>
    <property type="molecule type" value="Genomic_DNA"/>
</dbReference>
<reference evidence="3 4" key="1">
    <citation type="submission" date="2023-08" db="EMBL/GenBank/DDBJ databases">
        <title>Annotated Genome Sequence of Vanrija albida AlHP1.</title>
        <authorList>
            <person name="Herzog R."/>
        </authorList>
    </citation>
    <scope>NUCLEOTIDE SEQUENCE [LARGE SCALE GENOMIC DNA]</scope>
    <source>
        <strain evidence="3 4">AlHP1</strain>
    </source>
</reference>
<evidence type="ECO:0000256" key="1">
    <source>
        <dbReference type="ARBA" id="ARBA00007462"/>
    </source>
</evidence>
<dbReference type="InterPro" id="IPR012459">
    <property type="entry name" value="Rrp15"/>
</dbReference>